<dbReference type="InterPro" id="IPR036291">
    <property type="entry name" value="NAD(P)-bd_dom_sf"/>
</dbReference>
<dbReference type="InterPro" id="IPR002347">
    <property type="entry name" value="SDR_fam"/>
</dbReference>
<name>A0A0R3NC20_9BRAD</name>
<dbReference type="Gene3D" id="3.40.50.720">
    <property type="entry name" value="NAD(P)-binding Rossmann-like Domain"/>
    <property type="match status" value="1"/>
</dbReference>
<dbReference type="PRINTS" id="PR00081">
    <property type="entry name" value="GDHRDH"/>
</dbReference>
<sequence>MTKKLSGKVALVTGGSRGIGAASARALAAEGANVAISYVASPDKAEAVVAELKARGVNARAYKADQAFSADVDQLVKKVAKDFGRLDILVNNAGVAVGGAVDDPNADTAALARQSAVNVDGVITAIRAAAKLMGEGGRIVTIGSDIATRASFPGLADYAATKAAVVGYTKGAARDLGPRGITVNVLQPGSIDTDMNPDDDREIADLQRKQHALQRFGKPEEIAAGVVFLASPEASFVTGTVLNVDGGFGA</sequence>
<comment type="similarity">
    <text evidence="1">Belongs to the short-chain dehydrogenases/reductases (SDR) family.</text>
</comment>
<dbReference type="OrthoDB" id="154414at2"/>
<dbReference type="Proteomes" id="UP000052023">
    <property type="component" value="Unassembled WGS sequence"/>
</dbReference>
<protein>
    <submittedName>
        <fullName evidence="2">Oxidoreductase</fullName>
    </submittedName>
</protein>
<reference evidence="2 3" key="1">
    <citation type="submission" date="2014-03" db="EMBL/GenBank/DDBJ databases">
        <title>Bradyrhizobium valentinum sp. nov., isolated from effective nodules of Lupinus mariae-josephae, a lupine endemic of basic-lime soils in Eastern Spain.</title>
        <authorList>
            <person name="Duran D."/>
            <person name="Rey L."/>
            <person name="Navarro A."/>
            <person name="Busquets A."/>
            <person name="Imperial J."/>
            <person name="Ruiz-Argueso T."/>
        </authorList>
    </citation>
    <scope>NUCLEOTIDE SEQUENCE [LARGE SCALE GENOMIC DNA]</scope>
    <source>
        <strain evidence="2 3">Ro19</strain>
    </source>
</reference>
<accession>A0A0R3NC20</accession>
<dbReference type="FunFam" id="3.40.50.720:FF:000084">
    <property type="entry name" value="Short-chain dehydrogenase reductase"/>
    <property type="match status" value="1"/>
</dbReference>
<organism evidence="2 3">
    <name type="scientific">Bradyrhizobium retamae</name>
    <dbReference type="NCBI Taxonomy" id="1300035"/>
    <lineage>
        <taxon>Bacteria</taxon>
        <taxon>Pseudomonadati</taxon>
        <taxon>Pseudomonadota</taxon>
        <taxon>Alphaproteobacteria</taxon>
        <taxon>Hyphomicrobiales</taxon>
        <taxon>Nitrobacteraceae</taxon>
        <taxon>Bradyrhizobium</taxon>
    </lineage>
</organism>
<dbReference type="PANTHER" id="PTHR42760">
    <property type="entry name" value="SHORT-CHAIN DEHYDROGENASES/REDUCTASES FAMILY MEMBER"/>
    <property type="match status" value="1"/>
</dbReference>
<comment type="caution">
    <text evidence="2">The sequence shown here is derived from an EMBL/GenBank/DDBJ whole genome shotgun (WGS) entry which is preliminary data.</text>
</comment>
<dbReference type="GO" id="GO:0016616">
    <property type="term" value="F:oxidoreductase activity, acting on the CH-OH group of donors, NAD or NADP as acceptor"/>
    <property type="evidence" value="ECO:0007669"/>
    <property type="project" value="TreeGrafter"/>
</dbReference>
<gene>
    <name evidence="2" type="ORF">CQ13_14030</name>
</gene>
<keyword evidence="3" id="KW-1185">Reference proteome</keyword>
<dbReference type="SUPFAM" id="SSF51735">
    <property type="entry name" value="NAD(P)-binding Rossmann-fold domains"/>
    <property type="match status" value="1"/>
</dbReference>
<dbReference type="Pfam" id="PF13561">
    <property type="entry name" value="adh_short_C2"/>
    <property type="match status" value="1"/>
</dbReference>
<dbReference type="PROSITE" id="PS00061">
    <property type="entry name" value="ADH_SHORT"/>
    <property type="match status" value="1"/>
</dbReference>
<evidence type="ECO:0000313" key="3">
    <source>
        <dbReference type="Proteomes" id="UP000052023"/>
    </source>
</evidence>
<proteinExistence type="inferred from homology"/>
<dbReference type="RefSeq" id="WP_057841456.1">
    <property type="nucleotide sequence ID" value="NZ_LLYA01000002.1"/>
</dbReference>
<dbReference type="EMBL" id="LLYA01000002">
    <property type="protein sequence ID" value="KRR29928.1"/>
    <property type="molecule type" value="Genomic_DNA"/>
</dbReference>
<evidence type="ECO:0000313" key="2">
    <source>
        <dbReference type="EMBL" id="KRR29928.1"/>
    </source>
</evidence>
<dbReference type="PRINTS" id="PR00080">
    <property type="entry name" value="SDRFAMILY"/>
</dbReference>
<dbReference type="PANTHER" id="PTHR42760:SF50">
    <property type="entry name" value="SHORT-CHAIN DEHYDROGENASE-RELATED"/>
    <property type="match status" value="1"/>
</dbReference>
<dbReference type="InterPro" id="IPR020904">
    <property type="entry name" value="Sc_DH/Rdtase_CS"/>
</dbReference>
<dbReference type="AlphaFoldDB" id="A0A0R3NC20"/>
<evidence type="ECO:0000256" key="1">
    <source>
        <dbReference type="ARBA" id="ARBA00006484"/>
    </source>
</evidence>